<dbReference type="Proteomes" id="UP000076021">
    <property type="component" value="Chromosome"/>
</dbReference>
<gene>
    <name evidence="3" type="ORF">ATY39_16910</name>
</gene>
<evidence type="ECO:0000256" key="1">
    <source>
        <dbReference type="SAM" id="Phobius"/>
    </source>
</evidence>
<evidence type="ECO:0000313" key="4">
    <source>
        <dbReference type="Proteomes" id="UP000076021"/>
    </source>
</evidence>
<keyword evidence="4" id="KW-1185">Reference proteome</keyword>
<dbReference type="STRING" id="241244.ATY39_16910"/>
<evidence type="ECO:0000259" key="2">
    <source>
        <dbReference type="Pfam" id="PF01551"/>
    </source>
</evidence>
<keyword evidence="1" id="KW-1133">Transmembrane helix</keyword>
<dbReference type="InterPro" id="IPR011055">
    <property type="entry name" value="Dup_hybrid_motif"/>
</dbReference>
<reference evidence="4" key="2">
    <citation type="submission" date="2016-03" db="EMBL/GenBank/DDBJ databases">
        <authorList>
            <person name="Ploux O."/>
        </authorList>
    </citation>
    <scope>NUCLEOTIDE SEQUENCE [LARGE SCALE GENOMIC DNA]</scope>
    <source>
        <strain evidence="4">PP9</strain>
    </source>
</reference>
<feature type="transmembrane region" description="Helical" evidence="1">
    <location>
        <begin position="21"/>
        <end position="42"/>
    </location>
</feature>
<dbReference type="Pfam" id="PF01551">
    <property type="entry name" value="Peptidase_M23"/>
    <property type="match status" value="1"/>
</dbReference>
<sequence length="221" mass="24133">MNMREENKKPTPQKKNVTKQRWFWPVIYASFAVLLVAGVWGYSALTNSSKPLTGSKLTATNGAKSPTVETNAQTESLRYPFKEALLKDAKVVQDYYDVEANEESRAGALLVFNQTFTTSDGISIAVNGESFDVLAALSGKVEEVKSDPFIGNEITISHPNGMTTVYSSVSDIAVKKGDKVDQGQAIGKTTDNQYNPAAGNHLYFEVMQEGKHINPTSLLAF</sequence>
<dbReference type="SUPFAM" id="SSF51261">
    <property type="entry name" value="Duplicated hybrid motif"/>
    <property type="match status" value="1"/>
</dbReference>
<name>A0A143HGW2_9BACL</name>
<dbReference type="GO" id="GO:0004222">
    <property type="term" value="F:metalloendopeptidase activity"/>
    <property type="evidence" value="ECO:0007669"/>
    <property type="project" value="TreeGrafter"/>
</dbReference>
<keyword evidence="1" id="KW-0812">Transmembrane</keyword>
<accession>A0A143HGW2</accession>
<dbReference type="InterPro" id="IPR016047">
    <property type="entry name" value="M23ase_b-sheet_dom"/>
</dbReference>
<dbReference type="AlphaFoldDB" id="A0A143HGW2"/>
<protein>
    <submittedName>
        <fullName evidence="3">Stage II sporulation protein</fullName>
    </submittedName>
</protein>
<dbReference type="EMBL" id="CP014806">
    <property type="protein sequence ID" value="AMX00913.1"/>
    <property type="molecule type" value="Genomic_DNA"/>
</dbReference>
<organism evidence="3 4">
    <name type="scientific">Rummeliibacillus stabekisii</name>
    <dbReference type="NCBI Taxonomy" id="241244"/>
    <lineage>
        <taxon>Bacteria</taxon>
        <taxon>Bacillati</taxon>
        <taxon>Bacillota</taxon>
        <taxon>Bacilli</taxon>
        <taxon>Bacillales</taxon>
        <taxon>Caryophanaceae</taxon>
        <taxon>Rummeliibacillus</taxon>
    </lineage>
</organism>
<evidence type="ECO:0000313" key="3">
    <source>
        <dbReference type="EMBL" id="AMX00913.1"/>
    </source>
</evidence>
<dbReference type="KEGG" id="rst:ATY39_16910"/>
<feature type="domain" description="M23ase beta-sheet core" evidence="2">
    <location>
        <begin position="119"/>
        <end position="215"/>
    </location>
</feature>
<dbReference type="InterPro" id="IPR050570">
    <property type="entry name" value="Cell_wall_metabolism_enzyme"/>
</dbReference>
<keyword evidence="1" id="KW-0472">Membrane</keyword>
<proteinExistence type="predicted"/>
<dbReference type="PANTHER" id="PTHR21666:SF291">
    <property type="entry name" value="STAGE II SPORULATION PROTEIN Q"/>
    <property type="match status" value="1"/>
</dbReference>
<dbReference type="CDD" id="cd12797">
    <property type="entry name" value="M23_peptidase"/>
    <property type="match status" value="1"/>
</dbReference>
<reference evidence="3 4" key="1">
    <citation type="journal article" date="2016" name="Genome Announc.">
        <title>Whole-Genome Sequence of Rummeliibacillus stabekisii Strain PP9 Isolated from Antarctic Soil.</title>
        <authorList>
            <person name="da Mota F.F."/>
            <person name="Vollu R.E."/>
            <person name="Jurelevicius D."/>
            <person name="Seldin L."/>
        </authorList>
    </citation>
    <scope>NUCLEOTIDE SEQUENCE [LARGE SCALE GENOMIC DNA]</scope>
    <source>
        <strain evidence="3 4">PP9</strain>
    </source>
</reference>
<dbReference type="Gene3D" id="2.70.70.10">
    <property type="entry name" value="Glucose Permease (Domain IIA)"/>
    <property type="match status" value="1"/>
</dbReference>
<dbReference type="PANTHER" id="PTHR21666">
    <property type="entry name" value="PEPTIDASE-RELATED"/>
    <property type="match status" value="1"/>
</dbReference>